<accession>A0A0M2HBD6</accession>
<evidence type="ECO:0000256" key="1">
    <source>
        <dbReference type="ARBA" id="ARBA00023125"/>
    </source>
</evidence>
<evidence type="ECO:0000313" key="4">
    <source>
        <dbReference type="EMBL" id="KJL43923.1"/>
    </source>
</evidence>
<gene>
    <name evidence="4" type="primary">betI_4</name>
    <name evidence="4" type="ORF">RS81_00716</name>
</gene>
<dbReference type="PANTHER" id="PTHR30055">
    <property type="entry name" value="HTH-TYPE TRANSCRIPTIONAL REGULATOR RUTR"/>
    <property type="match status" value="1"/>
</dbReference>
<dbReference type="Gene3D" id="1.10.357.10">
    <property type="entry name" value="Tetracycline Repressor, domain 2"/>
    <property type="match status" value="1"/>
</dbReference>
<dbReference type="SUPFAM" id="SSF48498">
    <property type="entry name" value="Tetracyclin repressor-like, C-terminal domain"/>
    <property type="match status" value="1"/>
</dbReference>
<sequence>MLAARAQFAANGFEGATLRAIAADAGVDPALIRHFFGDKEGLFAATLILPTDRVRALIEAFEGGPTGIGERVTRHYLGLWDAEGSRETLTALARTAIGHDKAMDRFRDFLMSTVGREAAALVDQDRPQLRLNLAMAQLLGIALARYVVRTPPIVQASFEEVVAAVAPTVDHYLVGGLGPSRSVS</sequence>
<evidence type="ECO:0000256" key="2">
    <source>
        <dbReference type="PROSITE-ProRule" id="PRU00335"/>
    </source>
</evidence>
<dbReference type="PANTHER" id="PTHR30055:SF235">
    <property type="entry name" value="TRANSCRIPTIONAL REGULATORY PROTEIN"/>
    <property type="match status" value="1"/>
</dbReference>
<dbReference type="InterPro" id="IPR041678">
    <property type="entry name" value="TetR_C_16"/>
</dbReference>
<dbReference type="GO" id="GO:0000976">
    <property type="term" value="F:transcription cis-regulatory region binding"/>
    <property type="evidence" value="ECO:0007669"/>
    <property type="project" value="TreeGrafter"/>
</dbReference>
<feature type="DNA-binding region" description="H-T-H motif" evidence="2">
    <location>
        <begin position="17"/>
        <end position="36"/>
    </location>
</feature>
<reference evidence="4 5" key="1">
    <citation type="submission" date="2015-02" db="EMBL/GenBank/DDBJ databases">
        <title>Draft genome sequences of ten Microbacterium spp. with emphasis on heavy metal contaminated environments.</title>
        <authorList>
            <person name="Corretto E."/>
        </authorList>
    </citation>
    <scope>NUCLEOTIDE SEQUENCE [LARGE SCALE GENOMIC DNA]</scope>
    <source>
        <strain evidence="4 5">DSM 12510</strain>
    </source>
</reference>
<dbReference type="GO" id="GO:0003700">
    <property type="term" value="F:DNA-binding transcription factor activity"/>
    <property type="evidence" value="ECO:0007669"/>
    <property type="project" value="TreeGrafter"/>
</dbReference>
<organism evidence="4 5">
    <name type="scientific">Microbacterium terrae</name>
    <dbReference type="NCBI Taxonomy" id="69369"/>
    <lineage>
        <taxon>Bacteria</taxon>
        <taxon>Bacillati</taxon>
        <taxon>Actinomycetota</taxon>
        <taxon>Actinomycetes</taxon>
        <taxon>Micrococcales</taxon>
        <taxon>Microbacteriaceae</taxon>
        <taxon>Microbacterium</taxon>
    </lineage>
</organism>
<dbReference type="SUPFAM" id="SSF46689">
    <property type="entry name" value="Homeodomain-like"/>
    <property type="match status" value="1"/>
</dbReference>
<feature type="domain" description="HTH tetR-type" evidence="3">
    <location>
        <begin position="1"/>
        <end position="54"/>
    </location>
</feature>
<dbReference type="STRING" id="92835.RS81_00716"/>
<dbReference type="Proteomes" id="UP000033956">
    <property type="component" value="Unassembled WGS sequence"/>
</dbReference>
<dbReference type="InterPro" id="IPR036271">
    <property type="entry name" value="Tet_transcr_reg_TetR-rel_C_sf"/>
</dbReference>
<keyword evidence="1 2" id="KW-0238">DNA-binding</keyword>
<dbReference type="AlphaFoldDB" id="A0A0M2HBD6"/>
<dbReference type="InterPro" id="IPR050109">
    <property type="entry name" value="HTH-type_TetR-like_transc_reg"/>
</dbReference>
<dbReference type="InterPro" id="IPR001647">
    <property type="entry name" value="HTH_TetR"/>
</dbReference>
<dbReference type="Pfam" id="PF17920">
    <property type="entry name" value="TetR_C_16"/>
    <property type="match status" value="1"/>
</dbReference>
<protein>
    <submittedName>
        <fullName evidence="4">HTH-type transcriptional regulator BetI</fullName>
    </submittedName>
</protein>
<evidence type="ECO:0000313" key="5">
    <source>
        <dbReference type="Proteomes" id="UP000033956"/>
    </source>
</evidence>
<keyword evidence="5" id="KW-1185">Reference proteome</keyword>
<evidence type="ECO:0000259" key="3">
    <source>
        <dbReference type="PROSITE" id="PS50977"/>
    </source>
</evidence>
<proteinExistence type="predicted"/>
<comment type="caution">
    <text evidence="4">The sequence shown here is derived from an EMBL/GenBank/DDBJ whole genome shotgun (WGS) entry which is preliminary data.</text>
</comment>
<dbReference type="Pfam" id="PF00440">
    <property type="entry name" value="TetR_N"/>
    <property type="match status" value="1"/>
</dbReference>
<dbReference type="EMBL" id="JYIZ01000035">
    <property type="protein sequence ID" value="KJL43923.1"/>
    <property type="molecule type" value="Genomic_DNA"/>
</dbReference>
<name>A0A0M2HBD6_9MICO</name>
<dbReference type="Gene3D" id="1.10.10.60">
    <property type="entry name" value="Homeodomain-like"/>
    <property type="match status" value="1"/>
</dbReference>
<dbReference type="InterPro" id="IPR009057">
    <property type="entry name" value="Homeodomain-like_sf"/>
</dbReference>
<dbReference type="PROSITE" id="PS50977">
    <property type="entry name" value="HTH_TETR_2"/>
    <property type="match status" value="1"/>
</dbReference>
<dbReference type="PATRIC" id="fig|92835.4.peg.736"/>